<keyword evidence="3" id="KW-1185">Reference proteome</keyword>
<dbReference type="SUPFAM" id="SSF56349">
    <property type="entry name" value="DNA breaking-rejoining enzymes"/>
    <property type="match status" value="1"/>
</dbReference>
<evidence type="ECO:0008006" key="4">
    <source>
        <dbReference type="Google" id="ProtNLM"/>
    </source>
</evidence>
<evidence type="ECO:0000313" key="3">
    <source>
        <dbReference type="Proteomes" id="UP000638014"/>
    </source>
</evidence>
<dbReference type="EMBL" id="JACXAF010000008">
    <property type="protein sequence ID" value="MBD1389268.1"/>
    <property type="molecule type" value="Genomic_DNA"/>
</dbReference>
<dbReference type="InterPro" id="IPR011010">
    <property type="entry name" value="DNA_brk_join_enz"/>
</dbReference>
<dbReference type="GO" id="GO:0003677">
    <property type="term" value="F:DNA binding"/>
    <property type="evidence" value="ECO:0007669"/>
    <property type="project" value="InterPro"/>
</dbReference>
<dbReference type="RefSeq" id="WP_191144373.1">
    <property type="nucleotide sequence ID" value="NZ_JACXAF010000008.1"/>
</dbReference>
<comment type="caution">
    <text evidence="2">The sequence shown here is derived from an EMBL/GenBank/DDBJ whole genome shotgun (WGS) entry which is preliminary data.</text>
</comment>
<organism evidence="2 3">
    <name type="scientific">Neiella litorisoli</name>
    <dbReference type="NCBI Taxonomy" id="2771431"/>
    <lineage>
        <taxon>Bacteria</taxon>
        <taxon>Pseudomonadati</taxon>
        <taxon>Pseudomonadota</taxon>
        <taxon>Gammaproteobacteria</taxon>
        <taxon>Alteromonadales</taxon>
        <taxon>Echinimonadaceae</taxon>
        <taxon>Neiella</taxon>
    </lineage>
</organism>
<sequence>MNRYKAARLLVERFNIYISELPEDANVEHVLSCVLLSTVLFDGVWSEAFLKSFARALCNPPYHWRRRVWYECQIDSVEHGNNRDERGSAVLEWRLEPGPTTAALLIRLYRNWEPLETQQCLATFDVCKRFIALIARLLPSVEMSISIWLKTIAEVQSMNLTVPLEQHQIDALQNKLVTVPINHANWRQIVAPSAPEVSQKYRSAYSFAHTHYNTVDHMKAIRDALKLTIKESRLALLQMINEGGHDGKRIVANYLLHQIAVAGNKLSAVSRDASFLRLFTLPEFENLQGLSSDEFLSALSNLIRKSPTNTDKHRVSRINKAMALAAQEGLLDNDFRSLSSTDNDHGVVTRAGLLAEPAFRCLSERVMDFACFEPSLVERALLHINHVGKFALRPVESREIRSKDLLSSESLYVKESKTINSSRQLPVSRIVTLSDWMQLSPIYNRYTYSHVLNANHRLLSGDASGYVDVHYGKLAKFISNQVRALTGNPHASFYSLRHSAITRLYLLIYASPKLGSRLLCISEDEFIGMQNRLPAELNDEVLSLYQLAAFSGHGSPATTLSNYVHMLHEVARDRLVESNPCLSGKQLAAITTTSPISISKLAPLKRSKELSAVEAQQVTHRLLKRFAQPMLRPDGKPIAKTKQKASTQKPKATLCAIEETLASIGNGLPAKDSMFPAAVANTWVETARLLIEKLGSEVSPTSDCSLKPLRSDQSAAWQFTSTQIHQEMNSVLSSKHIKQLLQQSMSHGLVKNGAMQLPSDSPNLIEHLKTVLKLLGNSDLVIKLPKDLDKQTTQRMNSLAKTRYARLVANAVPANQPIQILIESCKNQSKYDADEAEPHVVVNRRLMAHILFHLCVLHSVC</sequence>
<keyword evidence="1" id="KW-0233">DNA recombination</keyword>
<gene>
    <name evidence="2" type="ORF">IC617_07515</name>
</gene>
<dbReference type="GO" id="GO:0015074">
    <property type="term" value="P:DNA integration"/>
    <property type="evidence" value="ECO:0007669"/>
    <property type="project" value="InterPro"/>
</dbReference>
<evidence type="ECO:0000256" key="1">
    <source>
        <dbReference type="ARBA" id="ARBA00023172"/>
    </source>
</evidence>
<protein>
    <recommendedName>
        <fullName evidence="4">Tyr recombinase domain-containing protein</fullName>
    </recommendedName>
</protein>
<accession>A0A8J6UIW1</accession>
<name>A0A8J6UIW1_9GAMM</name>
<dbReference type="AlphaFoldDB" id="A0A8J6UIW1"/>
<dbReference type="Proteomes" id="UP000638014">
    <property type="component" value="Unassembled WGS sequence"/>
</dbReference>
<proteinExistence type="predicted"/>
<reference evidence="2" key="1">
    <citation type="submission" date="2020-09" db="EMBL/GenBank/DDBJ databases">
        <title>A novel bacterium of genus Neiella, isolated from South China Sea.</title>
        <authorList>
            <person name="Huang H."/>
            <person name="Mo K."/>
            <person name="Hu Y."/>
        </authorList>
    </citation>
    <scope>NUCLEOTIDE SEQUENCE</scope>
    <source>
        <strain evidence="2">HB171785</strain>
    </source>
</reference>
<dbReference type="Gene3D" id="1.10.443.10">
    <property type="entry name" value="Intergrase catalytic core"/>
    <property type="match status" value="1"/>
</dbReference>
<dbReference type="GO" id="GO:0006310">
    <property type="term" value="P:DNA recombination"/>
    <property type="evidence" value="ECO:0007669"/>
    <property type="project" value="UniProtKB-KW"/>
</dbReference>
<dbReference type="InterPro" id="IPR013762">
    <property type="entry name" value="Integrase-like_cat_sf"/>
</dbReference>
<evidence type="ECO:0000313" key="2">
    <source>
        <dbReference type="EMBL" id="MBD1389268.1"/>
    </source>
</evidence>